<dbReference type="Proteomes" id="UP000334019">
    <property type="component" value="Chromosome"/>
</dbReference>
<protein>
    <submittedName>
        <fullName evidence="1">Histidine phosphatase family protein</fullName>
    </submittedName>
</protein>
<proteinExistence type="predicted"/>
<keyword evidence="2" id="KW-1185">Reference proteome</keyword>
<dbReference type="InterPro" id="IPR013078">
    <property type="entry name" value="His_Pase_superF_clade-1"/>
</dbReference>
<gene>
    <name evidence="1" type="ORF">GH723_01670</name>
</gene>
<accession>A0A5Q2RAS1</accession>
<organism evidence="1 2">
    <name type="scientific">Actinomarinicola tropica</name>
    <dbReference type="NCBI Taxonomy" id="2789776"/>
    <lineage>
        <taxon>Bacteria</taxon>
        <taxon>Bacillati</taxon>
        <taxon>Actinomycetota</taxon>
        <taxon>Acidimicrobiia</taxon>
        <taxon>Acidimicrobiales</taxon>
        <taxon>Iamiaceae</taxon>
        <taxon>Actinomarinicola</taxon>
    </lineage>
</organism>
<dbReference type="Gene3D" id="3.40.50.1240">
    <property type="entry name" value="Phosphoglycerate mutase-like"/>
    <property type="match status" value="1"/>
</dbReference>
<dbReference type="EMBL" id="CP045851">
    <property type="protein sequence ID" value="QGG93918.1"/>
    <property type="molecule type" value="Genomic_DNA"/>
</dbReference>
<evidence type="ECO:0000313" key="2">
    <source>
        <dbReference type="Proteomes" id="UP000334019"/>
    </source>
</evidence>
<dbReference type="Pfam" id="PF00300">
    <property type="entry name" value="His_Phos_1"/>
    <property type="match status" value="1"/>
</dbReference>
<dbReference type="RefSeq" id="WP_153758024.1">
    <property type="nucleotide sequence ID" value="NZ_CP045851.1"/>
</dbReference>
<sequence length="189" mass="20707">MPVLRYITHPDVVPDPDVLVPEWRLSPTGVARARAMAAQPWVEATGRVVSSPENKARAAAAILAERLHLVVEVRPDTGEIDRSSTGYLPAEEHEAHADRFFALPDVSTGGWERAADAQERVHAALADLLVPGEADVAVVGHGAVGTLWYCRLTGQPIDRRHDQPGQGHYFTVDLVTREVLHPWRPIDAD</sequence>
<dbReference type="KEGG" id="atq:GH723_01670"/>
<evidence type="ECO:0000313" key="1">
    <source>
        <dbReference type="EMBL" id="QGG93918.1"/>
    </source>
</evidence>
<dbReference type="InterPro" id="IPR029033">
    <property type="entry name" value="His_PPase_superfam"/>
</dbReference>
<reference evidence="1 2" key="1">
    <citation type="submission" date="2019-11" db="EMBL/GenBank/DDBJ databases">
        <authorList>
            <person name="He Y."/>
        </authorList>
    </citation>
    <scope>NUCLEOTIDE SEQUENCE [LARGE SCALE GENOMIC DNA]</scope>
    <source>
        <strain evidence="1 2">SCSIO 58843</strain>
    </source>
</reference>
<name>A0A5Q2RAS1_9ACTN</name>
<dbReference type="SUPFAM" id="SSF53254">
    <property type="entry name" value="Phosphoglycerate mutase-like"/>
    <property type="match status" value="1"/>
</dbReference>
<dbReference type="AlphaFoldDB" id="A0A5Q2RAS1"/>